<dbReference type="EMBL" id="JH000157">
    <property type="protein sequence ID" value="EGW05127.1"/>
    <property type="molecule type" value="Genomic_DNA"/>
</dbReference>
<protein>
    <submittedName>
        <fullName evidence="2">Uncharacterized protein</fullName>
    </submittedName>
</protein>
<organism evidence="2 3">
    <name type="scientific">Cricetulus griseus</name>
    <name type="common">Chinese hamster</name>
    <name type="synonym">Cricetulus barabensis griseus</name>
    <dbReference type="NCBI Taxonomy" id="10029"/>
    <lineage>
        <taxon>Eukaryota</taxon>
        <taxon>Metazoa</taxon>
        <taxon>Chordata</taxon>
        <taxon>Craniata</taxon>
        <taxon>Vertebrata</taxon>
        <taxon>Euteleostomi</taxon>
        <taxon>Mammalia</taxon>
        <taxon>Eutheria</taxon>
        <taxon>Euarchontoglires</taxon>
        <taxon>Glires</taxon>
        <taxon>Rodentia</taxon>
        <taxon>Myomorpha</taxon>
        <taxon>Muroidea</taxon>
        <taxon>Cricetidae</taxon>
        <taxon>Cricetinae</taxon>
        <taxon>Cricetulus</taxon>
    </lineage>
</organism>
<evidence type="ECO:0000313" key="3">
    <source>
        <dbReference type="Proteomes" id="UP000001075"/>
    </source>
</evidence>
<accession>G3H5B9</accession>
<reference evidence="3" key="1">
    <citation type="journal article" date="2011" name="Nat. Biotechnol.">
        <title>The genomic sequence of the Chinese hamster ovary (CHO)-K1 cell line.</title>
        <authorList>
            <person name="Xu X."/>
            <person name="Nagarajan H."/>
            <person name="Lewis N.E."/>
            <person name="Pan S."/>
            <person name="Cai Z."/>
            <person name="Liu X."/>
            <person name="Chen W."/>
            <person name="Xie M."/>
            <person name="Wang W."/>
            <person name="Hammond S."/>
            <person name="Andersen M.R."/>
            <person name="Neff N."/>
            <person name="Passarelli B."/>
            <person name="Koh W."/>
            <person name="Fan H.C."/>
            <person name="Wang J."/>
            <person name="Gui Y."/>
            <person name="Lee K.H."/>
            <person name="Betenbaugh M.J."/>
            <person name="Quake S.R."/>
            <person name="Famili I."/>
            <person name="Palsson B.O."/>
            <person name="Wang J."/>
        </authorList>
    </citation>
    <scope>NUCLEOTIDE SEQUENCE [LARGE SCALE GENOMIC DNA]</scope>
    <source>
        <strain evidence="3">CHO K1 cell line</strain>
    </source>
</reference>
<dbReference type="InParanoid" id="G3H5B9"/>
<feature type="region of interest" description="Disordered" evidence="1">
    <location>
        <begin position="1"/>
        <end position="43"/>
    </location>
</feature>
<evidence type="ECO:0000256" key="1">
    <source>
        <dbReference type="SAM" id="MobiDB-lite"/>
    </source>
</evidence>
<gene>
    <name evidence="2" type="ORF">I79_005499</name>
</gene>
<feature type="compositionally biased region" description="Polar residues" evidence="1">
    <location>
        <begin position="14"/>
        <end position="30"/>
    </location>
</feature>
<proteinExistence type="predicted"/>
<sequence>MESTQVKGGRKSRTSPQNVRPPKTQVSGVSGQVRGHPNHQADSRACCKLHEALL</sequence>
<name>G3H5B9_CRIGR</name>
<evidence type="ECO:0000313" key="2">
    <source>
        <dbReference type="EMBL" id="EGW05127.1"/>
    </source>
</evidence>
<dbReference type="AlphaFoldDB" id="G3H5B9"/>
<dbReference type="Proteomes" id="UP000001075">
    <property type="component" value="Unassembled WGS sequence"/>
</dbReference>